<keyword evidence="3" id="KW-0804">Transcription</keyword>
<dbReference type="InterPro" id="IPR036390">
    <property type="entry name" value="WH_DNA-bd_sf"/>
</dbReference>
<dbReference type="PROSITE" id="PS51078">
    <property type="entry name" value="ICLR_ED"/>
    <property type="match status" value="1"/>
</dbReference>
<comment type="caution">
    <text evidence="6">The sequence shown here is derived from an EMBL/GenBank/DDBJ whole genome shotgun (WGS) entry which is preliminary data.</text>
</comment>
<evidence type="ECO:0000313" key="7">
    <source>
        <dbReference type="Proteomes" id="UP000215767"/>
    </source>
</evidence>
<dbReference type="InterPro" id="IPR029016">
    <property type="entry name" value="GAF-like_dom_sf"/>
</dbReference>
<dbReference type="Gene3D" id="3.30.450.40">
    <property type="match status" value="2"/>
</dbReference>
<dbReference type="AlphaFoldDB" id="A0A261UYU0"/>
<keyword evidence="7" id="KW-1185">Reference proteome</keyword>
<dbReference type="GO" id="GO:0003700">
    <property type="term" value="F:DNA-binding transcription factor activity"/>
    <property type="evidence" value="ECO:0007669"/>
    <property type="project" value="TreeGrafter"/>
</dbReference>
<feature type="domain" description="IclR-ED" evidence="5">
    <location>
        <begin position="76"/>
        <end position="233"/>
    </location>
</feature>
<dbReference type="GO" id="GO:0003677">
    <property type="term" value="F:DNA binding"/>
    <property type="evidence" value="ECO:0007669"/>
    <property type="project" value="UniProtKB-KW"/>
</dbReference>
<accession>A0A261UYU0</accession>
<evidence type="ECO:0000259" key="4">
    <source>
        <dbReference type="PROSITE" id="PS51077"/>
    </source>
</evidence>
<protein>
    <recommendedName>
        <fullName evidence="8">IclR family transcriptional regulator</fullName>
    </recommendedName>
</protein>
<dbReference type="RefSeq" id="WP_094839729.1">
    <property type="nucleotide sequence ID" value="NZ_NEVS01000001.1"/>
</dbReference>
<keyword evidence="2" id="KW-0238">DNA-binding</keyword>
<dbReference type="OrthoDB" id="5422805at2"/>
<dbReference type="Proteomes" id="UP000215767">
    <property type="component" value="Unassembled WGS sequence"/>
</dbReference>
<dbReference type="SMART" id="SM00346">
    <property type="entry name" value="HTH_ICLR"/>
    <property type="match status" value="1"/>
</dbReference>
<dbReference type="SUPFAM" id="SSF46785">
    <property type="entry name" value="Winged helix' DNA-binding domain"/>
    <property type="match status" value="1"/>
</dbReference>
<organism evidence="6 7">
    <name type="scientific">Bordetella genomosp. 11</name>
    <dbReference type="NCBI Taxonomy" id="1416808"/>
    <lineage>
        <taxon>Bacteria</taxon>
        <taxon>Pseudomonadati</taxon>
        <taxon>Pseudomonadota</taxon>
        <taxon>Betaproteobacteria</taxon>
        <taxon>Burkholderiales</taxon>
        <taxon>Alcaligenaceae</taxon>
        <taxon>Bordetella</taxon>
    </lineage>
</organism>
<evidence type="ECO:0000313" key="6">
    <source>
        <dbReference type="EMBL" id="OZI66522.1"/>
    </source>
</evidence>
<dbReference type="SUPFAM" id="SSF55781">
    <property type="entry name" value="GAF domain-like"/>
    <property type="match status" value="1"/>
</dbReference>
<keyword evidence="1" id="KW-0805">Transcription regulation</keyword>
<dbReference type="InterPro" id="IPR050707">
    <property type="entry name" value="HTH_MetabolicPath_Reg"/>
</dbReference>
<dbReference type="Gene3D" id="1.10.10.10">
    <property type="entry name" value="Winged helix-like DNA-binding domain superfamily/Winged helix DNA-binding domain"/>
    <property type="match status" value="1"/>
</dbReference>
<dbReference type="Pfam" id="PF09339">
    <property type="entry name" value="HTH_IclR"/>
    <property type="match status" value="1"/>
</dbReference>
<dbReference type="EMBL" id="NEVS01000001">
    <property type="protein sequence ID" value="OZI66522.1"/>
    <property type="molecule type" value="Genomic_DNA"/>
</dbReference>
<reference evidence="7" key="1">
    <citation type="submission" date="2017-05" db="EMBL/GenBank/DDBJ databases">
        <title>Complete and WGS of Bordetella genogroups.</title>
        <authorList>
            <person name="Spilker T."/>
            <person name="Lipuma J."/>
        </authorList>
    </citation>
    <scope>NUCLEOTIDE SEQUENCE [LARGE SCALE GENOMIC DNA]</scope>
    <source>
        <strain evidence="7">AU8856</strain>
    </source>
</reference>
<name>A0A261UYU0_9BORD</name>
<gene>
    <name evidence="6" type="ORF">CAL28_01940</name>
</gene>
<evidence type="ECO:0000256" key="2">
    <source>
        <dbReference type="ARBA" id="ARBA00023125"/>
    </source>
</evidence>
<dbReference type="InterPro" id="IPR036388">
    <property type="entry name" value="WH-like_DNA-bd_sf"/>
</dbReference>
<proteinExistence type="predicted"/>
<evidence type="ECO:0008006" key="8">
    <source>
        <dbReference type="Google" id="ProtNLM"/>
    </source>
</evidence>
<dbReference type="PROSITE" id="PS51077">
    <property type="entry name" value="HTH_ICLR"/>
    <property type="match status" value="1"/>
</dbReference>
<dbReference type="PANTHER" id="PTHR30136:SF39">
    <property type="entry name" value="TRANSCRIPTIONAL REGULATORY PROTEIN"/>
    <property type="match status" value="1"/>
</dbReference>
<evidence type="ECO:0000256" key="3">
    <source>
        <dbReference type="ARBA" id="ARBA00023163"/>
    </source>
</evidence>
<dbReference type="InterPro" id="IPR005471">
    <property type="entry name" value="Tscrpt_reg_IclR_N"/>
</dbReference>
<feature type="domain" description="HTH iclR-type" evidence="4">
    <location>
        <begin position="14"/>
        <end position="75"/>
    </location>
</feature>
<dbReference type="InterPro" id="IPR014757">
    <property type="entry name" value="Tscrpt_reg_IclR_C"/>
</dbReference>
<sequence length="256" mass="27815">MSEEPESDTKQGGVAAVERAIAILNAFHAGDSSLTLNELARRTKMYKSTILRLLTTLVQEHCIVRLDDGSYQLGSMLLHWGGLYQSALKLDDHVPPILRRLVQETEEGASFFTREGNHRVCLFRVDSPRSIRDHIRTGDLVPLDKGAAGRVLTAFDPTVTPPSRTPEQPYIITVGEREPDIAAIAAPVFGPQKNLRGALALSGPAARFSVELLPSMSARLLAAAADLTRRLGGDASIFDSWHAKTRPAALGETTRG</sequence>
<evidence type="ECO:0000256" key="1">
    <source>
        <dbReference type="ARBA" id="ARBA00023015"/>
    </source>
</evidence>
<evidence type="ECO:0000259" key="5">
    <source>
        <dbReference type="PROSITE" id="PS51078"/>
    </source>
</evidence>
<dbReference type="GO" id="GO:0045892">
    <property type="term" value="P:negative regulation of DNA-templated transcription"/>
    <property type="evidence" value="ECO:0007669"/>
    <property type="project" value="TreeGrafter"/>
</dbReference>
<dbReference type="Pfam" id="PF01614">
    <property type="entry name" value="IclR_C"/>
    <property type="match status" value="2"/>
</dbReference>
<dbReference type="PANTHER" id="PTHR30136">
    <property type="entry name" value="HELIX-TURN-HELIX TRANSCRIPTIONAL REGULATOR, ICLR FAMILY"/>
    <property type="match status" value="1"/>
</dbReference>